<feature type="domain" description="YetF C-terminal" evidence="8">
    <location>
        <begin position="102"/>
        <end position="170"/>
    </location>
</feature>
<keyword evidence="4 7" id="KW-0812">Transmembrane</keyword>
<dbReference type="Gene3D" id="3.30.240.20">
    <property type="entry name" value="bsu07140 like domains"/>
    <property type="match status" value="1"/>
</dbReference>
<comment type="similarity">
    <text evidence="2">Belongs to the UPF0702 family.</text>
</comment>
<sequence length="184" mass="20681">MQLYYKGSASMLDTMIFDGWKSIYRAFLLCLMAYPFLLLVLRVFGKRSLTQVNLFDFIITITYGATLSSILTSSTVSLAKGAVVLLMLTLLQFIIAKSTSSSKTLAEMLKAPPSFLYYEGRFLEKEMQKQRLRKDDLRSKVRKEGMSSFEKVEAIVLEGDGSLSVIKKEEGSSKEALKGVQRNS</sequence>
<name>A0A3A1QV05_9BACI</name>
<dbReference type="OrthoDB" id="9793799at2"/>
<evidence type="ECO:0000256" key="5">
    <source>
        <dbReference type="ARBA" id="ARBA00022989"/>
    </source>
</evidence>
<keyword evidence="6 7" id="KW-0472">Membrane</keyword>
<dbReference type="GO" id="GO:0005886">
    <property type="term" value="C:plasma membrane"/>
    <property type="evidence" value="ECO:0007669"/>
    <property type="project" value="UniProtKB-SubCell"/>
</dbReference>
<comment type="subcellular location">
    <subcellularLocation>
        <location evidence="1">Cell membrane</location>
        <topology evidence="1">Multi-pass membrane protein</topology>
    </subcellularLocation>
</comment>
<dbReference type="PANTHER" id="PTHR34582:SF6">
    <property type="entry name" value="UPF0702 TRANSMEMBRANE PROTEIN YCAP"/>
    <property type="match status" value="1"/>
</dbReference>
<evidence type="ECO:0000259" key="8">
    <source>
        <dbReference type="Pfam" id="PF04239"/>
    </source>
</evidence>
<feature type="domain" description="YetF-like N-terminal transmembrane" evidence="9">
    <location>
        <begin position="31"/>
        <end position="95"/>
    </location>
</feature>
<dbReference type="Proteomes" id="UP000265801">
    <property type="component" value="Unassembled WGS sequence"/>
</dbReference>
<accession>A0A3A1QV05</accession>
<evidence type="ECO:0000313" key="11">
    <source>
        <dbReference type="Proteomes" id="UP000265801"/>
    </source>
</evidence>
<feature type="transmembrane region" description="Helical" evidence="7">
    <location>
        <begin position="22"/>
        <end position="41"/>
    </location>
</feature>
<evidence type="ECO:0000256" key="1">
    <source>
        <dbReference type="ARBA" id="ARBA00004651"/>
    </source>
</evidence>
<keyword evidence="11" id="KW-1185">Reference proteome</keyword>
<dbReference type="Pfam" id="PF20730">
    <property type="entry name" value="YetF_N"/>
    <property type="match status" value="1"/>
</dbReference>
<gene>
    <name evidence="10" type="ORF">D3H55_16665</name>
</gene>
<protein>
    <submittedName>
        <fullName evidence="10">DUF421 domain-containing protein</fullName>
    </submittedName>
</protein>
<evidence type="ECO:0000259" key="9">
    <source>
        <dbReference type="Pfam" id="PF20730"/>
    </source>
</evidence>
<dbReference type="Pfam" id="PF04239">
    <property type="entry name" value="DUF421"/>
    <property type="match status" value="1"/>
</dbReference>
<feature type="transmembrane region" description="Helical" evidence="7">
    <location>
        <begin position="77"/>
        <end position="96"/>
    </location>
</feature>
<dbReference type="InterPro" id="IPR023090">
    <property type="entry name" value="UPF0702_alpha/beta_dom_sf"/>
</dbReference>
<dbReference type="InterPro" id="IPR048454">
    <property type="entry name" value="YetF_N"/>
</dbReference>
<evidence type="ECO:0000313" key="10">
    <source>
        <dbReference type="EMBL" id="RIW30370.1"/>
    </source>
</evidence>
<dbReference type="AlphaFoldDB" id="A0A3A1QV05"/>
<evidence type="ECO:0000256" key="7">
    <source>
        <dbReference type="SAM" id="Phobius"/>
    </source>
</evidence>
<dbReference type="InterPro" id="IPR007353">
    <property type="entry name" value="DUF421"/>
</dbReference>
<comment type="caution">
    <text evidence="10">The sequence shown here is derived from an EMBL/GenBank/DDBJ whole genome shotgun (WGS) entry which is preliminary data.</text>
</comment>
<evidence type="ECO:0000256" key="2">
    <source>
        <dbReference type="ARBA" id="ARBA00006448"/>
    </source>
</evidence>
<dbReference type="EMBL" id="QXIR01000026">
    <property type="protein sequence ID" value="RIW30370.1"/>
    <property type="molecule type" value="Genomic_DNA"/>
</dbReference>
<dbReference type="PANTHER" id="PTHR34582">
    <property type="entry name" value="UPF0702 TRANSMEMBRANE PROTEIN YCAP"/>
    <property type="match status" value="1"/>
</dbReference>
<evidence type="ECO:0000256" key="6">
    <source>
        <dbReference type="ARBA" id="ARBA00023136"/>
    </source>
</evidence>
<keyword evidence="3" id="KW-1003">Cell membrane</keyword>
<evidence type="ECO:0000256" key="3">
    <source>
        <dbReference type="ARBA" id="ARBA00022475"/>
    </source>
</evidence>
<reference evidence="10 11" key="1">
    <citation type="submission" date="2018-09" db="EMBL/GenBank/DDBJ databases">
        <title>Bacillus saliacetes sp. nov., isolated from Thai shrimp paste (Ka-pi).</title>
        <authorList>
            <person name="Daroonpunt R."/>
            <person name="Tanasupawat S."/>
            <person name="Yiamsombut S."/>
        </authorList>
    </citation>
    <scope>NUCLEOTIDE SEQUENCE [LARGE SCALE GENOMIC DNA]</scope>
    <source>
        <strain evidence="10 11">SKP7-4</strain>
    </source>
</reference>
<keyword evidence="5 7" id="KW-1133">Transmembrane helix</keyword>
<organism evidence="10 11">
    <name type="scientific">Bacillus salacetis</name>
    <dbReference type="NCBI Taxonomy" id="2315464"/>
    <lineage>
        <taxon>Bacteria</taxon>
        <taxon>Bacillati</taxon>
        <taxon>Bacillota</taxon>
        <taxon>Bacilli</taxon>
        <taxon>Bacillales</taxon>
        <taxon>Bacillaceae</taxon>
        <taxon>Bacillus</taxon>
    </lineage>
</organism>
<feature type="transmembrane region" description="Helical" evidence="7">
    <location>
        <begin position="53"/>
        <end position="71"/>
    </location>
</feature>
<proteinExistence type="inferred from homology"/>
<evidence type="ECO:0000256" key="4">
    <source>
        <dbReference type="ARBA" id="ARBA00022692"/>
    </source>
</evidence>